<dbReference type="FunCoup" id="Q750C5">
    <property type="interactions" value="601"/>
</dbReference>
<reference evidence="8" key="2">
    <citation type="journal article" date="2013" name="G3 (Bethesda)">
        <title>Genomes of Ashbya fungi isolated from insects reveal four mating-type loci, numerous translocations, lack of transposons, and distinct gene duplications.</title>
        <authorList>
            <person name="Dietrich F.S."/>
            <person name="Voegeli S."/>
            <person name="Kuo S."/>
            <person name="Philippsen P."/>
        </authorList>
    </citation>
    <scope>GENOME REANNOTATION</scope>
    <source>
        <strain evidence="8">ATCC 10895 / CBS 109.51 / FGSC 9923 / NRRL Y-1056</strain>
    </source>
</reference>
<keyword evidence="8" id="KW-1185">Reference proteome</keyword>
<proteinExistence type="inferred from homology"/>
<dbReference type="eggNOG" id="KOG1518">
    <property type="taxonomic scope" value="Eukaryota"/>
</dbReference>
<dbReference type="PRINTS" id="PR00073">
    <property type="entry name" value="COPRGNOXDASE"/>
</dbReference>
<evidence type="ECO:0000256" key="6">
    <source>
        <dbReference type="ARBA" id="ARBA00023244"/>
    </source>
</evidence>
<keyword evidence="5" id="KW-0560">Oxidoreductase</keyword>
<comment type="similarity">
    <text evidence="2">Belongs to the aerobic coproporphyrinogen-III oxidase family.</text>
</comment>
<dbReference type="Gene3D" id="3.40.1500.10">
    <property type="entry name" value="Coproporphyrinogen III oxidase, aerobic"/>
    <property type="match status" value="1"/>
</dbReference>
<protein>
    <recommendedName>
        <fullName evidence="4">coproporphyrinogen oxidase</fullName>
        <ecNumber evidence="4">1.3.3.3</ecNumber>
    </recommendedName>
</protein>
<name>Q750C5_EREGS</name>
<accession>Q750C5</accession>
<dbReference type="PANTHER" id="PTHR10755:SF0">
    <property type="entry name" value="OXYGEN-DEPENDENT COPROPORPHYRINOGEN-III OXIDASE, MITOCHONDRIAL"/>
    <property type="match status" value="1"/>
</dbReference>
<dbReference type="InterPro" id="IPR018375">
    <property type="entry name" value="Coprogen_oxidase_CS"/>
</dbReference>
<dbReference type="OMA" id="VHANWRY"/>
<evidence type="ECO:0000256" key="3">
    <source>
        <dbReference type="ARBA" id="ARBA00011738"/>
    </source>
</evidence>
<dbReference type="OrthoDB" id="15318at2759"/>
<evidence type="ECO:0000313" key="8">
    <source>
        <dbReference type="Proteomes" id="UP000000591"/>
    </source>
</evidence>
<sequence length="324" mass="36962">MASAHTPHMRERMEELVRRKQREITAAFEAIDTVKFKADSWERKEGGGGTSCVLQHGTTFEKAGVNVSVVHGELSPAAVSAMRAEHKNLHLPTDPVTGQPAAGVRFFACGISLVMHPVNPHAPTVHLNYRYFETWDAAGKPQTWWFGGGSDLTPSYLYEEDARLFHAAHKAALDRTDPALYPRFKKWCDEYFWIKHRGESRGIGGIFYDDADDREPETLLRMAEDCLDAFVPAYKTIMLRRKDMPYTAAEHEWQQIRRGRYVEFNLVLDRGTQFGLRTPGSRVESILMSLPVTARWEYDHHPAEGTREAALLEVLRHPREWVGE</sequence>
<evidence type="ECO:0000313" key="7">
    <source>
        <dbReference type="EMBL" id="AAS54519.1"/>
    </source>
</evidence>
<dbReference type="InterPro" id="IPR001260">
    <property type="entry name" value="Coprogen_oxidase_aer"/>
</dbReference>
<evidence type="ECO:0000256" key="1">
    <source>
        <dbReference type="ARBA" id="ARBA00005168"/>
    </source>
</evidence>
<dbReference type="EC" id="1.3.3.3" evidence="4"/>
<reference evidence="7 8" key="1">
    <citation type="journal article" date="2004" name="Science">
        <title>The Ashbya gossypii genome as a tool for mapping the ancient Saccharomyces cerevisiae genome.</title>
        <authorList>
            <person name="Dietrich F.S."/>
            <person name="Voegeli S."/>
            <person name="Brachat S."/>
            <person name="Lerch A."/>
            <person name="Gates K."/>
            <person name="Steiner S."/>
            <person name="Mohr C."/>
            <person name="Pohlmann R."/>
            <person name="Luedi P."/>
            <person name="Choi S."/>
            <person name="Wing R.A."/>
            <person name="Flavier A."/>
            <person name="Gaffney T.D."/>
            <person name="Philippsen P."/>
        </authorList>
    </citation>
    <scope>NUCLEOTIDE SEQUENCE [LARGE SCALE GENOMIC DNA]</scope>
    <source>
        <strain evidence="8">ATCC 10895 / CBS 109.51 / FGSC 9923 / NRRL Y-1056</strain>
    </source>
</reference>
<dbReference type="PIRSF" id="PIRSF000166">
    <property type="entry name" value="Coproporphyri_ox"/>
    <property type="match status" value="1"/>
</dbReference>
<dbReference type="EMBL" id="AE016820">
    <property type="protein sequence ID" value="AAS54519.1"/>
    <property type="molecule type" value="Genomic_DNA"/>
</dbReference>
<dbReference type="GO" id="GO:0005737">
    <property type="term" value="C:cytoplasm"/>
    <property type="evidence" value="ECO:0000318"/>
    <property type="project" value="GO_Central"/>
</dbReference>
<dbReference type="PANTHER" id="PTHR10755">
    <property type="entry name" value="COPROPORPHYRINOGEN III OXIDASE, MITOCHONDRIAL"/>
    <property type="match status" value="1"/>
</dbReference>
<gene>
    <name evidence="7" type="ORF">AGOS_AGR030C</name>
</gene>
<dbReference type="InParanoid" id="Q750C5"/>
<dbReference type="SUPFAM" id="SSF102886">
    <property type="entry name" value="Coproporphyrinogen III oxidase"/>
    <property type="match status" value="1"/>
</dbReference>
<dbReference type="NCBIfam" id="NF003727">
    <property type="entry name" value="PRK05330.1"/>
    <property type="match status" value="1"/>
</dbReference>
<dbReference type="PROSITE" id="PS01021">
    <property type="entry name" value="COPROGEN_OXIDASE"/>
    <property type="match status" value="1"/>
</dbReference>
<evidence type="ECO:0000256" key="2">
    <source>
        <dbReference type="ARBA" id="ARBA00010644"/>
    </source>
</evidence>
<evidence type="ECO:0000256" key="4">
    <source>
        <dbReference type="ARBA" id="ARBA00012869"/>
    </source>
</evidence>
<dbReference type="AlphaFoldDB" id="Q750C5"/>
<comment type="subunit">
    <text evidence="3">Homodimer.</text>
</comment>
<dbReference type="InterPro" id="IPR036406">
    <property type="entry name" value="Coprogen_oxidase_aer_sf"/>
</dbReference>
<comment type="pathway">
    <text evidence="1">Porphyrin-containing compound metabolism; protoporphyrin-IX biosynthesis; protoporphyrinogen-IX from coproporphyrinogen-III (O2 route): step 1/1.</text>
</comment>
<dbReference type="UniPathway" id="UPA00251">
    <property type="reaction ID" value="UER00322"/>
</dbReference>
<dbReference type="GeneID" id="4622994"/>
<dbReference type="KEGG" id="ago:AGOS_AGR030C"/>
<dbReference type="STRING" id="284811.Q750C5"/>
<dbReference type="Proteomes" id="UP000000591">
    <property type="component" value="Chromosome VII"/>
</dbReference>
<dbReference type="FunFam" id="3.40.1500.10:FF:000006">
    <property type="entry name" value="Coproporphyrinogen III oxidase"/>
    <property type="match status" value="1"/>
</dbReference>
<dbReference type="GO" id="GO:0004109">
    <property type="term" value="F:coproporphyrinogen oxidase activity"/>
    <property type="evidence" value="ECO:0000318"/>
    <property type="project" value="GO_Central"/>
</dbReference>
<dbReference type="RefSeq" id="NP_986695.1">
    <property type="nucleotide sequence ID" value="NM_211757.1"/>
</dbReference>
<keyword evidence="6" id="KW-0627">Porphyrin biosynthesis</keyword>
<dbReference type="Pfam" id="PF01218">
    <property type="entry name" value="Coprogen_oxidas"/>
    <property type="match status" value="1"/>
</dbReference>
<dbReference type="GO" id="GO:0006782">
    <property type="term" value="P:protoporphyrinogen IX biosynthetic process"/>
    <property type="evidence" value="ECO:0000318"/>
    <property type="project" value="GO_Central"/>
</dbReference>
<organism evidence="7 8">
    <name type="scientific">Eremothecium gossypii (strain ATCC 10895 / CBS 109.51 / FGSC 9923 / NRRL Y-1056)</name>
    <name type="common">Yeast</name>
    <name type="synonym">Ashbya gossypii</name>
    <dbReference type="NCBI Taxonomy" id="284811"/>
    <lineage>
        <taxon>Eukaryota</taxon>
        <taxon>Fungi</taxon>
        <taxon>Dikarya</taxon>
        <taxon>Ascomycota</taxon>
        <taxon>Saccharomycotina</taxon>
        <taxon>Saccharomycetes</taxon>
        <taxon>Saccharomycetales</taxon>
        <taxon>Saccharomycetaceae</taxon>
        <taxon>Eremothecium</taxon>
    </lineage>
</organism>
<evidence type="ECO:0000256" key="5">
    <source>
        <dbReference type="ARBA" id="ARBA00023002"/>
    </source>
</evidence>
<dbReference type="HOGENOM" id="CLU_026169_0_0_1"/>